<organism evidence="2 3">
    <name type="scientific">Meridianimarinicoccus roseus</name>
    <dbReference type="NCBI Taxonomy" id="2072018"/>
    <lineage>
        <taxon>Bacteria</taxon>
        <taxon>Pseudomonadati</taxon>
        <taxon>Pseudomonadota</taxon>
        <taxon>Alphaproteobacteria</taxon>
        <taxon>Rhodobacterales</taxon>
        <taxon>Paracoccaceae</taxon>
        <taxon>Meridianimarinicoccus</taxon>
    </lineage>
</organism>
<dbReference type="InterPro" id="IPR001307">
    <property type="entry name" value="Thiosulphate_STrfase_CS"/>
</dbReference>
<proteinExistence type="predicted"/>
<dbReference type="Gene3D" id="3.40.250.10">
    <property type="entry name" value="Rhodanese-like domain"/>
    <property type="match status" value="1"/>
</dbReference>
<dbReference type="PANTHER" id="PTHR44086:SF10">
    <property type="entry name" value="THIOSULFATE SULFURTRANSFERASE_RHODANESE-LIKE DOMAIN-CONTAINING PROTEIN 3"/>
    <property type="match status" value="1"/>
</dbReference>
<dbReference type="GO" id="GO:0004792">
    <property type="term" value="F:thiosulfate-cyanide sulfurtransferase activity"/>
    <property type="evidence" value="ECO:0007669"/>
    <property type="project" value="InterPro"/>
</dbReference>
<dbReference type="AlphaFoldDB" id="A0A2V2LBU2"/>
<dbReference type="RefSeq" id="WP_109811426.1">
    <property type="nucleotide sequence ID" value="NZ_QGKU01000032.1"/>
</dbReference>
<dbReference type="PROSITE" id="PS00380">
    <property type="entry name" value="RHODANESE_1"/>
    <property type="match status" value="1"/>
</dbReference>
<dbReference type="SMART" id="SM00450">
    <property type="entry name" value="RHOD"/>
    <property type="match status" value="1"/>
</dbReference>
<name>A0A2V2LBU2_9RHOB</name>
<comment type="caution">
    <text evidence="2">The sequence shown here is derived from an EMBL/GenBank/DDBJ whole genome shotgun (WGS) entry which is preliminary data.</text>
</comment>
<feature type="domain" description="Rhodanese" evidence="1">
    <location>
        <begin position="24"/>
        <end position="112"/>
    </location>
</feature>
<protein>
    <submittedName>
        <fullName evidence="2">Rhodanese-like domain-containing protein</fullName>
    </submittedName>
</protein>
<dbReference type="EMBL" id="QGKU01000032">
    <property type="protein sequence ID" value="PWR02765.1"/>
    <property type="molecule type" value="Genomic_DNA"/>
</dbReference>
<gene>
    <name evidence="2" type="ORF">DKT77_09285</name>
</gene>
<dbReference type="SUPFAM" id="SSF52821">
    <property type="entry name" value="Rhodanese/Cell cycle control phosphatase"/>
    <property type="match status" value="1"/>
</dbReference>
<accession>A0A2V2LBU2</accession>
<keyword evidence="3" id="KW-1185">Reference proteome</keyword>
<evidence type="ECO:0000259" key="1">
    <source>
        <dbReference type="PROSITE" id="PS50206"/>
    </source>
</evidence>
<dbReference type="PANTHER" id="PTHR44086">
    <property type="entry name" value="THIOSULFATE SULFURTRANSFERASE RDL2, MITOCHONDRIAL-RELATED"/>
    <property type="match status" value="1"/>
</dbReference>
<dbReference type="InterPro" id="IPR036873">
    <property type="entry name" value="Rhodanese-like_dom_sf"/>
</dbReference>
<sequence length="127" mass="13570">MTVEELDTGTLETWTPDEVQAAFDANEIALIDVRTPQEYMFEHVPGALLLPLSFFDAAKLPSQKGKRLVFHCGSGVRSHRVARAALDAGLGTVAHMGGGFAAWKAAGKPYMGTDMATGAPRRVDPAD</sequence>
<dbReference type="InterPro" id="IPR001763">
    <property type="entry name" value="Rhodanese-like_dom"/>
</dbReference>
<evidence type="ECO:0000313" key="2">
    <source>
        <dbReference type="EMBL" id="PWR02765.1"/>
    </source>
</evidence>
<dbReference type="Proteomes" id="UP000245680">
    <property type="component" value="Unassembled WGS sequence"/>
</dbReference>
<dbReference type="CDD" id="cd00158">
    <property type="entry name" value="RHOD"/>
    <property type="match status" value="1"/>
</dbReference>
<dbReference type="PROSITE" id="PS50206">
    <property type="entry name" value="RHODANESE_3"/>
    <property type="match status" value="1"/>
</dbReference>
<dbReference type="Pfam" id="PF00581">
    <property type="entry name" value="Rhodanese"/>
    <property type="match status" value="1"/>
</dbReference>
<evidence type="ECO:0000313" key="3">
    <source>
        <dbReference type="Proteomes" id="UP000245680"/>
    </source>
</evidence>
<dbReference type="OrthoDB" id="9807812at2"/>
<reference evidence="2 3" key="1">
    <citation type="submission" date="2018-05" db="EMBL/GenBank/DDBJ databases">
        <title>Rhodobacteraceae gen. nov., sp. nov. isolated from sea water.</title>
        <authorList>
            <person name="Ren Y."/>
        </authorList>
    </citation>
    <scope>NUCLEOTIDE SEQUENCE [LARGE SCALE GENOMIC DNA]</scope>
    <source>
        <strain evidence="2 3">TG-679</strain>
    </source>
</reference>